<sequence>MTHATHPNATLTPAGRVKLARLVVDKGWTLARAAERFSVSVTTARRWADRYRLLGATGMRDRSSRPHRCPHQLTQRTERRILGLRVSRRWGPARIAYHLGLNPSTVHKILQRYRCPRLKWTDPATGTRIKWARAKANHYLHEAPGDLVHVDIKKLGKIPDGGGWRVHGRGSTQDHHAKVVRQRAARAGAPGSRGYAYLHHAVDDHSRLAYSEIHADERKETAVGFWRRARAWFARHGITVRAVLTDNGACYRSRLWAKTLTGQRIKHRRTRPYRPQTNGKVERFNRTLLEEWAYAVEYRSETERLASYPAWLHFYNHHRGHTSLKGKSPIDLVPNVPGQNT</sequence>
<evidence type="ECO:0000313" key="2">
    <source>
        <dbReference type="EMBL" id="RYB96395.1"/>
    </source>
</evidence>
<evidence type="ECO:0000313" key="3">
    <source>
        <dbReference type="Proteomes" id="UP000291838"/>
    </source>
</evidence>
<dbReference type="AlphaFoldDB" id="A0A4Q2S7E3"/>
<gene>
    <name evidence="2" type="ORF">EUA06_02135</name>
</gene>
<dbReference type="SUPFAM" id="SSF53098">
    <property type="entry name" value="Ribonuclease H-like"/>
    <property type="match status" value="1"/>
</dbReference>
<dbReference type="Pfam" id="PF13683">
    <property type="entry name" value="rve_3"/>
    <property type="match status" value="1"/>
</dbReference>
<dbReference type="SUPFAM" id="SSF46689">
    <property type="entry name" value="Homeodomain-like"/>
    <property type="match status" value="1"/>
</dbReference>
<reference evidence="2 3" key="1">
    <citation type="submission" date="2019-01" db="EMBL/GenBank/DDBJ databases">
        <title>Novel species of Nocardioides.</title>
        <authorList>
            <person name="Liu Q."/>
            <person name="Xin Y.-H."/>
        </authorList>
    </citation>
    <scope>NUCLEOTIDE SEQUENCE [LARGE SCALE GENOMIC DNA]</scope>
    <source>
        <strain evidence="2 3">HLT3-15</strain>
    </source>
</reference>
<accession>A0A4Q2S7E3</accession>
<dbReference type="RefSeq" id="WP_129473344.1">
    <property type="nucleotide sequence ID" value="NZ_SDWS01000001.1"/>
</dbReference>
<dbReference type="Gene3D" id="3.30.420.10">
    <property type="entry name" value="Ribonuclease H-like superfamily/Ribonuclease H"/>
    <property type="match status" value="1"/>
</dbReference>
<dbReference type="GO" id="GO:0003676">
    <property type="term" value="F:nucleic acid binding"/>
    <property type="evidence" value="ECO:0007669"/>
    <property type="project" value="InterPro"/>
</dbReference>
<dbReference type="InterPro" id="IPR012337">
    <property type="entry name" value="RNaseH-like_sf"/>
</dbReference>
<dbReference type="Pfam" id="PF13011">
    <property type="entry name" value="LZ_Tnp_IS481"/>
    <property type="match status" value="1"/>
</dbReference>
<dbReference type="InterPro" id="IPR036397">
    <property type="entry name" value="RNaseH_sf"/>
</dbReference>
<dbReference type="InterPro" id="IPR001584">
    <property type="entry name" value="Integrase_cat-core"/>
</dbReference>
<organism evidence="2 3">
    <name type="scientific">Nocardioides glacieisoli</name>
    <dbReference type="NCBI Taxonomy" id="1168730"/>
    <lineage>
        <taxon>Bacteria</taxon>
        <taxon>Bacillati</taxon>
        <taxon>Actinomycetota</taxon>
        <taxon>Actinomycetes</taxon>
        <taxon>Propionibacteriales</taxon>
        <taxon>Nocardioidaceae</taxon>
        <taxon>Nocardioides</taxon>
    </lineage>
</organism>
<dbReference type="InterPro" id="IPR047656">
    <property type="entry name" value="IS481-like_transpos"/>
</dbReference>
<dbReference type="OrthoDB" id="52928at2"/>
<dbReference type="GO" id="GO:0015074">
    <property type="term" value="P:DNA integration"/>
    <property type="evidence" value="ECO:0007669"/>
    <property type="project" value="InterPro"/>
</dbReference>
<dbReference type="Proteomes" id="UP000291838">
    <property type="component" value="Unassembled WGS sequence"/>
</dbReference>
<dbReference type="EMBL" id="SDWS01000001">
    <property type="protein sequence ID" value="RYB96395.1"/>
    <property type="molecule type" value="Genomic_DNA"/>
</dbReference>
<evidence type="ECO:0000259" key="1">
    <source>
        <dbReference type="PROSITE" id="PS50994"/>
    </source>
</evidence>
<protein>
    <submittedName>
        <fullName evidence="2">IS481 family transposase</fullName>
    </submittedName>
</protein>
<name>A0A4Q2S7E3_9ACTN</name>
<dbReference type="NCBIfam" id="NF033577">
    <property type="entry name" value="transpos_IS481"/>
    <property type="match status" value="1"/>
</dbReference>
<comment type="caution">
    <text evidence="2">The sequence shown here is derived from an EMBL/GenBank/DDBJ whole genome shotgun (WGS) entry which is preliminary data.</text>
</comment>
<dbReference type="PANTHER" id="PTHR35004:SF7">
    <property type="entry name" value="INTEGRASE PROTEIN"/>
    <property type="match status" value="1"/>
</dbReference>
<feature type="domain" description="Integrase catalytic" evidence="1">
    <location>
        <begin position="140"/>
        <end position="337"/>
    </location>
</feature>
<dbReference type="PANTHER" id="PTHR35004">
    <property type="entry name" value="TRANSPOSASE RV3428C-RELATED"/>
    <property type="match status" value="1"/>
</dbReference>
<dbReference type="PROSITE" id="PS50994">
    <property type="entry name" value="INTEGRASE"/>
    <property type="match status" value="1"/>
</dbReference>
<dbReference type="InterPro" id="IPR024967">
    <property type="entry name" value="DNA-bd_IS481-type"/>
</dbReference>
<proteinExistence type="predicted"/>
<dbReference type="InterPro" id="IPR009057">
    <property type="entry name" value="Homeodomain-like_sf"/>
</dbReference>
<keyword evidence="3" id="KW-1185">Reference proteome</keyword>